<name>A0A1H3D647_9EURY</name>
<sequence>MTDDRSAAADDSEVRIGPDGSEGSTDEMERLLAEFDALAETVDSPDERERVRSARRAAVAAANETAVFGRIIHGYDRGDLAEAFLGSVLFGVPMFVEGGTNEVGHFLAAHPVSLVGTVIAAIGLVVGILYVADIQDVRVHEPLFGVLPRRLVGVLGVAFLTAAVVMTAWGRVDWATPVLAFADVVVAFVPMSVGGALGDILPGS</sequence>
<feature type="transmembrane region" description="Helical" evidence="2">
    <location>
        <begin position="178"/>
        <end position="201"/>
    </location>
</feature>
<keyword evidence="4" id="KW-1185">Reference proteome</keyword>
<dbReference type="Pfam" id="PF09622">
    <property type="entry name" value="DUF2391"/>
    <property type="match status" value="1"/>
</dbReference>
<keyword evidence="2" id="KW-1133">Transmembrane helix</keyword>
<keyword evidence="2" id="KW-0472">Membrane</keyword>
<accession>A0A1H3D647</accession>
<dbReference type="RefSeq" id="WP_217635323.1">
    <property type="nucleotide sequence ID" value="NZ_FNPB01000001.1"/>
</dbReference>
<organism evidence="3 4">
    <name type="scientific">Halobellus clavatus</name>
    <dbReference type="NCBI Taxonomy" id="660517"/>
    <lineage>
        <taxon>Archaea</taxon>
        <taxon>Methanobacteriati</taxon>
        <taxon>Methanobacteriota</taxon>
        <taxon>Stenosarchaea group</taxon>
        <taxon>Halobacteria</taxon>
        <taxon>Halobacteriales</taxon>
        <taxon>Haloferacaceae</taxon>
        <taxon>Halobellus</taxon>
    </lineage>
</organism>
<evidence type="ECO:0000313" key="4">
    <source>
        <dbReference type="Proteomes" id="UP000199170"/>
    </source>
</evidence>
<keyword evidence="2" id="KW-0812">Transmembrane</keyword>
<dbReference type="Proteomes" id="UP000199170">
    <property type="component" value="Unassembled WGS sequence"/>
</dbReference>
<evidence type="ECO:0000256" key="2">
    <source>
        <dbReference type="SAM" id="Phobius"/>
    </source>
</evidence>
<gene>
    <name evidence="3" type="ORF">SAMN04487946_101387</name>
</gene>
<protein>
    <submittedName>
        <fullName evidence="3">Putative integral membrane protein</fullName>
    </submittedName>
</protein>
<proteinExistence type="predicted"/>
<feature type="compositionally biased region" description="Basic and acidic residues" evidence="1">
    <location>
        <begin position="1"/>
        <end position="16"/>
    </location>
</feature>
<feature type="transmembrane region" description="Helical" evidence="2">
    <location>
        <begin position="80"/>
        <end position="96"/>
    </location>
</feature>
<dbReference type="AlphaFoldDB" id="A0A1H3D647"/>
<reference evidence="4" key="1">
    <citation type="submission" date="2016-10" db="EMBL/GenBank/DDBJ databases">
        <authorList>
            <person name="Varghese N."/>
            <person name="Submissions S."/>
        </authorList>
    </citation>
    <scope>NUCLEOTIDE SEQUENCE [LARGE SCALE GENOMIC DNA]</scope>
    <source>
        <strain evidence="4">CGMCC 1.10118</strain>
    </source>
</reference>
<feature type="transmembrane region" description="Helical" evidence="2">
    <location>
        <begin position="151"/>
        <end position="172"/>
    </location>
</feature>
<dbReference type="OrthoDB" id="328136at2157"/>
<feature type="transmembrane region" description="Helical" evidence="2">
    <location>
        <begin position="108"/>
        <end position="131"/>
    </location>
</feature>
<dbReference type="EMBL" id="FNPB01000001">
    <property type="protein sequence ID" value="SDX61881.1"/>
    <property type="molecule type" value="Genomic_DNA"/>
</dbReference>
<evidence type="ECO:0000313" key="3">
    <source>
        <dbReference type="EMBL" id="SDX61881.1"/>
    </source>
</evidence>
<feature type="region of interest" description="Disordered" evidence="1">
    <location>
        <begin position="1"/>
        <end position="27"/>
    </location>
</feature>
<dbReference type="InterPro" id="IPR024464">
    <property type="entry name" value="DUF2391"/>
</dbReference>
<evidence type="ECO:0000256" key="1">
    <source>
        <dbReference type="SAM" id="MobiDB-lite"/>
    </source>
</evidence>